<protein>
    <recommendedName>
        <fullName evidence="7">Cadherin domain-containing protein</fullName>
    </recommendedName>
</protein>
<dbReference type="AlphaFoldDB" id="A0A9D4CHE9"/>
<evidence type="ECO:0000259" key="7">
    <source>
        <dbReference type="PROSITE" id="PS50268"/>
    </source>
</evidence>
<comment type="caution">
    <text evidence="8">The sequence shown here is derived from an EMBL/GenBank/DDBJ whole genome shotgun (WGS) entry which is preliminary data.</text>
</comment>
<keyword evidence="2" id="KW-0677">Repeat</keyword>
<dbReference type="Proteomes" id="UP000828390">
    <property type="component" value="Unassembled WGS sequence"/>
</dbReference>
<keyword evidence="4" id="KW-0472">Membrane</keyword>
<gene>
    <name evidence="8" type="ORF">DPMN_051177</name>
</gene>
<dbReference type="GO" id="GO:0008013">
    <property type="term" value="F:beta-catenin binding"/>
    <property type="evidence" value="ECO:0007669"/>
    <property type="project" value="TreeGrafter"/>
</dbReference>
<keyword evidence="3 5" id="KW-0106">Calcium</keyword>
<dbReference type="EMBL" id="JAIWYP010000012">
    <property type="protein sequence ID" value="KAH3725343.1"/>
    <property type="molecule type" value="Genomic_DNA"/>
</dbReference>
<evidence type="ECO:0000256" key="2">
    <source>
        <dbReference type="ARBA" id="ARBA00022737"/>
    </source>
</evidence>
<keyword evidence="9" id="KW-1185">Reference proteome</keyword>
<dbReference type="PANTHER" id="PTHR24027:SF438">
    <property type="entry name" value="CADHERIN 23"/>
    <property type="match status" value="1"/>
</dbReference>
<dbReference type="Pfam" id="PF00028">
    <property type="entry name" value="Cadherin"/>
    <property type="match status" value="1"/>
</dbReference>
<feature type="compositionally biased region" description="Low complexity" evidence="6">
    <location>
        <begin position="268"/>
        <end position="278"/>
    </location>
</feature>
<reference evidence="8" key="2">
    <citation type="submission" date="2020-11" db="EMBL/GenBank/DDBJ databases">
        <authorList>
            <person name="McCartney M.A."/>
            <person name="Auch B."/>
            <person name="Kono T."/>
            <person name="Mallez S."/>
            <person name="Becker A."/>
            <person name="Gohl D.M."/>
            <person name="Silverstein K.A.T."/>
            <person name="Koren S."/>
            <person name="Bechman K.B."/>
            <person name="Herman A."/>
            <person name="Abrahante J.E."/>
            <person name="Garbe J."/>
        </authorList>
    </citation>
    <scope>NUCLEOTIDE SEQUENCE</scope>
    <source>
        <strain evidence="8">Duluth1</strain>
        <tissue evidence="8">Whole animal</tissue>
    </source>
</reference>
<dbReference type="PRINTS" id="PR00205">
    <property type="entry name" value="CADHERIN"/>
</dbReference>
<sequence>MDSSSPLIYLTKSWDLDDATASTYGLTSTMLVVQCEDSGGLTSDVYLYFLIEDVNDHKPTDLKFKLASNASLSTTLLTLSATDPDITDPEISFDILGNGLGRKYFRMEKRVSRKRATSTTAELKLRQPLDFSNTKTFIFYVKISDGGTPPQFDTLEITVEYSPDPHVPKAADISKCITCSKSGQSLIAVLAVECAIALGLIVHALFATRIIGSSNKIPPILANNPGNKRFHFNKNRVTQIGNITKEAHRLKIQETALASTKMTLTNLDSSSDSSSSSESESDQAVHVNRRRDHVAKSGFFATSRLNRFASKVSSDSGFPAPVYDRQIKMPQTGSVLRTQPVHLLSKIGLSSRNASGSERQTGGVFTIANPTNAPRSGASTGLPSGIYAGGSGVSTGLPGGIYVGSQKNGGRS</sequence>
<organism evidence="8 9">
    <name type="scientific">Dreissena polymorpha</name>
    <name type="common">Zebra mussel</name>
    <name type="synonym">Mytilus polymorpha</name>
    <dbReference type="NCBI Taxonomy" id="45954"/>
    <lineage>
        <taxon>Eukaryota</taxon>
        <taxon>Metazoa</taxon>
        <taxon>Spiralia</taxon>
        <taxon>Lophotrochozoa</taxon>
        <taxon>Mollusca</taxon>
        <taxon>Bivalvia</taxon>
        <taxon>Autobranchia</taxon>
        <taxon>Heteroconchia</taxon>
        <taxon>Euheterodonta</taxon>
        <taxon>Imparidentia</taxon>
        <taxon>Neoheterodontei</taxon>
        <taxon>Myida</taxon>
        <taxon>Dreissenoidea</taxon>
        <taxon>Dreissenidae</taxon>
        <taxon>Dreissena</taxon>
    </lineage>
</organism>
<dbReference type="InterPro" id="IPR039808">
    <property type="entry name" value="Cadherin"/>
</dbReference>
<dbReference type="GO" id="GO:0007156">
    <property type="term" value="P:homophilic cell adhesion via plasma membrane adhesion molecules"/>
    <property type="evidence" value="ECO:0007669"/>
    <property type="project" value="InterPro"/>
</dbReference>
<dbReference type="SUPFAM" id="SSF49313">
    <property type="entry name" value="Cadherin-like"/>
    <property type="match status" value="1"/>
</dbReference>
<reference evidence="8" key="1">
    <citation type="journal article" date="2019" name="bioRxiv">
        <title>The Genome of the Zebra Mussel, Dreissena polymorpha: A Resource for Invasive Species Research.</title>
        <authorList>
            <person name="McCartney M.A."/>
            <person name="Auch B."/>
            <person name="Kono T."/>
            <person name="Mallez S."/>
            <person name="Zhang Y."/>
            <person name="Obille A."/>
            <person name="Becker A."/>
            <person name="Abrahante J.E."/>
            <person name="Garbe J."/>
            <person name="Badalamenti J.P."/>
            <person name="Herman A."/>
            <person name="Mangelson H."/>
            <person name="Liachko I."/>
            <person name="Sullivan S."/>
            <person name="Sone E.D."/>
            <person name="Koren S."/>
            <person name="Silverstein K.A.T."/>
            <person name="Beckman K.B."/>
            <person name="Gohl D.M."/>
        </authorList>
    </citation>
    <scope>NUCLEOTIDE SEQUENCE</scope>
    <source>
        <strain evidence="8">Duluth1</strain>
        <tissue evidence="8">Whole animal</tissue>
    </source>
</reference>
<evidence type="ECO:0000256" key="1">
    <source>
        <dbReference type="ARBA" id="ARBA00004370"/>
    </source>
</evidence>
<dbReference type="InterPro" id="IPR002126">
    <property type="entry name" value="Cadherin-like_dom"/>
</dbReference>
<dbReference type="GO" id="GO:0016477">
    <property type="term" value="P:cell migration"/>
    <property type="evidence" value="ECO:0007669"/>
    <property type="project" value="TreeGrafter"/>
</dbReference>
<accession>A0A9D4CHE9</accession>
<dbReference type="Gene3D" id="2.60.40.60">
    <property type="entry name" value="Cadherins"/>
    <property type="match status" value="1"/>
</dbReference>
<dbReference type="PANTHER" id="PTHR24027">
    <property type="entry name" value="CADHERIN-23"/>
    <property type="match status" value="1"/>
</dbReference>
<evidence type="ECO:0000313" key="8">
    <source>
        <dbReference type="EMBL" id="KAH3725343.1"/>
    </source>
</evidence>
<evidence type="ECO:0000256" key="6">
    <source>
        <dbReference type="SAM" id="MobiDB-lite"/>
    </source>
</evidence>
<feature type="region of interest" description="Disordered" evidence="6">
    <location>
        <begin position="267"/>
        <end position="289"/>
    </location>
</feature>
<dbReference type="GO" id="GO:0005509">
    <property type="term" value="F:calcium ion binding"/>
    <property type="evidence" value="ECO:0007669"/>
    <property type="project" value="UniProtKB-UniRule"/>
</dbReference>
<dbReference type="InterPro" id="IPR015919">
    <property type="entry name" value="Cadherin-like_sf"/>
</dbReference>
<evidence type="ECO:0000256" key="4">
    <source>
        <dbReference type="ARBA" id="ARBA00023136"/>
    </source>
</evidence>
<feature type="domain" description="Cadherin" evidence="7">
    <location>
        <begin position="58"/>
        <end position="170"/>
    </location>
</feature>
<evidence type="ECO:0000256" key="5">
    <source>
        <dbReference type="PROSITE-ProRule" id="PRU00043"/>
    </source>
</evidence>
<proteinExistence type="predicted"/>
<evidence type="ECO:0000313" key="9">
    <source>
        <dbReference type="Proteomes" id="UP000828390"/>
    </source>
</evidence>
<dbReference type="GO" id="GO:0045296">
    <property type="term" value="F:cadherin binding"/>
    <property type="evidence" value="ECO:0007669"/>
    <property type="project" value="TreeGrafter"/>
</dbReference>
<comment type="subcellular location">
    <subcellularLocation>
        <location evidence="1">Membrane</location>
    </subcellularLocation>
</comment>
<evidence type="ECO:0000256" key="3">
    <source>
        <dbReference type="ARBA" id="ARBA00022837"/>
    </source>
</evidence>
<dbReference type="GO" id="GO:0016342">
    <property type="term" value="C:catenin complex"/>
    <property type="evidence" value="ECO:0007669"/>
    <property type="project" value="TreeGrafter"/>
</dbReference>
<dbReference type="CDD" id="cd11304">
    <property type="entry name" value="Cadherin_repeat"/>
    <property type="match status" value="1"/>
</dbReference>
<dbReference type="PROSITE" id="PS50268">
    <property type="entry name" value="CADHERIN_2"/>
    <property type="match status" value="1"/>
</dbReference>
<name>A0A9D4CHE9_DREPO</name>